<name>A0ABW5PAB3_9BACL</name>
<keyword evidence="4" id="KW-0067">ATP-binding</keyword>
<evidence type="ECO:0000313" key="6">
    <source>
        <dbReference type="Proteomes" id="UP001597541"/>
    </source>
</evidence>
<evidence type="ECO:0000256" key="2">
    <source>
        <dbReference type="ARBA" id="ARBA00022741"/>
    </source>
</evidence>
<dbReference type="InterPro" id="IPR047795">
    <property type="entry name" value="Put_SteA-like"/>
</dbReference>
<keyword evidence="1" id="KW-0808">Transferase</keyword>
<keyword evidence="6" id="KW-1185">Reference proteome</keyword>
<accession>A0ABW5PAB3</accession>
<dbReference type="RefSeq" id="WP_377601750.1">
    <property type="nucleotide sequence ID" value="NZ_JBHUME010000005.1"/>
</dbReference>
<organism evidence="5 6">
    <name type="scientific">Paenibacillus gansuensis</name>
    <dbReference type="NCBI Taxonomy" id="306542"/>
    <lineage>
        <taxon>Bacteria</taxon>
        <taxon>Bacillati</taxon>
        <taxon>Bacillota</taxon>
        <taxon>Bacilli</taxon>
        <taxon>Bacillales</taxon>
        <taxon>Paenibacillaceae</taxon>
        <taxon>Paenibacillus</taxon>
    </lineage>
</organism>
<keyword evidence="3" id="KW-0418">Kinase</keyword>
<protein>
    <submittedName>
        <fullName evidence="5">Cytokinetic ring protein SteA</fullName>
    </submittedName>
</protein>
<dbReference type="EMBL" id="JBHUME010000005">
    <property type="protein sequence ID" value="MFD2611901.1"/>
    <property type="molecule type" value="Genomic_DNA"/>
</dbReference>
<comment type="caution">
    <text evidence="5">The sequence shown here is derived from an EMBL/GenBank/DDBJ whole genome shotgun (WGS) entry which is preliminary data.</text>
</comment>
<dbReference type="Gene3D" id="3.40.50.10240">
    <property type="entry name" value="Thiamin pyrophosphokinase, catalytic domain"/>
    <property type="match status" value="1"/>
</dbReference>
<evidence type="ECO:0000256" key="1">
    <source>
        <dbReference type="ARBA" id="ARBA00022679"/>
    </source>
</evidence>
<sequence length="415" mass="43422">MTRLDGGGGARSLAGIAKAGKVTKHLLSFLRQGDIAVLMHTDLDETAAAGLLEAGVCAVVNCAETMSGHYPAQGAGVLLRAGIPVFEAPGDCFGTLAAACGQEQNASGTRVCIQDGVLEAPQVRIRLVPFTEERLAAKLVQAKANEPAMLKGFIGNTLRYAEAESSFVLQPMQLPEACSCMEGRPAVVVARGSRYKEDLAVLRVYIEKERPVLIGVDGGADALLDQGWRPQFIAGDMDSVSDKALASGAQLLVHAYPDGRSPGWERVRELGLEAAILASPGTSEDVALLAAYEAGANPIITVGSHIGMADYLEKGRRGMAGSVLVRIKAGARIIDARGISVLAGTKVRHAPAGRGRPMRGWRFLAKTGTSLLLGIAAAAALWWNPLTAAAPAAGRQGLEGAAHGTHRFHHYSGLE</sequence>
<proteinExistence type="predicted"/>
<evidence type="ECO:0000256" key="3">
    <source>
        <dbReference type="ARBA" id="ARBA00022777"/>
    </source>
</evidence>
<gene>
    <name evidence="5" type="primary">steA</name>
    <name evidence="5" type="ORF">ACFSUF_05620</name>
</gene>
<dbReference type="SUPFAM" id="SSF63999">
    <property type="entry name" value="Thiamin pyrophosphokinase, catalytic domain"/>
    <property type="match status" value="1"/>
</dbReference>
<dbReference type="NCBIfam" id="NF040608">
    <property type="entry name" value="division_SteA"/>
    <property type="match status" value="1"/>
</dbReference>
<keyword evidence="2" id="KW-0547">Nucleotide-binding</keyword>
<reference evidence="6" key="1">
    <citation type="journal article" date="2019" name="Int. J. Syst. Evol. Microbiol.">
        <title>The Global Catalogue of Microorganisms (GCM) 10K type strain sequencing project: providing services to taxonomists for standard genome sequencing and annotation.</title>
        <authorList>
            <consortium name="The Broad Institute Genomics Platform"/>
            <consortium name="The Broad Institute Genome Sequencing Center for Infectious Disease"/>
            <person name="Wu L."/>
            <person name="Ma J."/>
        </authorList>
    </citation>
    <scope>NUCLEOTIDE SEQUENCE [LARGE SCALE GENOMIC DNA]</scope>
    <source>
        <strain evidence="6">KCTC 3950</strain>
    </source>
</reference>
<evidence type="ECO:0000313" key="5">
    <source>
        <dbReference type="EMBL" id="MFD2611901.1"/>
    </source>
</evidence>
<dbReference type="InterPro" id="IPR036759">
    <property type="entry name" value="TPK_catalytic_sf"/>
</dbReference>
<evidence type="ECO:0000256" key="4">
    <source>
        <dbReference type="ARBA" id="ARBA00022840"/>
    </source>
</evidence>
<dbReference type="Proteomes" id="UP001597541">
    <property type="component" value="Unassembled WGS sequence"/>
</dbReference>